<keyword evidence="3" id="KW-1185">Reference proteome</keyword>
<dbReference type="Proteomes" id="UP001570511">
    <property type="component" value="Unassembled WGS sequence"/>
</dbReference>
<dbReference type="RefSeq" id="WP_372386645.1">
    <property type="nucleotide sequence ID" value="NZ_JBGNYA010000001.1"/>
</dbReference>
<name>A0ABD5MC69_9EURY</name>
<sequence>MYTHGLNTAMTLYQTGTLTLSQAAARAGRSTEAFATALERHGITIREKQLRPGPASGPAPTDGPTRAD</sequence>
<evidence type="ECO:0000256" key="1">
    <source>
        <dbReference type="SAM" id="MobiDB-lite"/>
    </source>
</evidence>
<comment type="caution">
    <text evidence="2">The sequence shown here is derived from an EMBL/GenBank/DDBJ whole genome shotgun (WGS) entry which is preliminary data.</text>
</comment>
<dbReference type="AlphaFoldDB" id="A0ABD5MC69"/>
<gene>
    <name evidence="2" type="ORF">OS889_01140</name>
</gene>
<evidence type="ECO:0000313" key="3">
    <source>
        <dbReference type="Proteomes" id="UP001570511"/>
    </source>
</evidence>
<dbReference type="InterPro" id="IPR055741">
    <property type="entry name" value="DUF7317"/>
</dbReference>
<evidence type="ECO:0000313" key="2">
    <source>
        <dbReference type="EMBL" id="MFA1609611.1"/>
    </source>
</evidence>
<protein>
    <submittedName>
        <fullName evidence="2">Uncharacterized protein</fullName>
    </submittedName>
</protein>
<dbReference type="EMBL" id="JBGNYA010000001">
    <property type="protein sequence ID" value="MFA1609611.1"/>
    <property type="molecule type" value="Genomic_DNA"/>
</dbReference>
<accession>A0ABD5MC69</accession>
<reference evidence="2 3" key="1">
    <citation type="submission" date="2024-08" db="EMBL/GenBank/DDBJ databases">
        <title>Halobellus sp. MBLA0158 whole genome sequence.</title>
        <authorList>
            <person name="Hwang C.Y."/>
            <person name="Cho E.-S."/>
            <person name="Seo M.-J."/>
        </authorList>
    </citation>
    <scope>NUCLEOTIDE SEQUENCE [LARGE SCALE GENOMIC DNA]</scope>
    <source>
        <strain evidence="2 3">MBLA0158</strain>
    </source>
</reference>
<organism evidence="2 3">
    <name type="scientific">Halobellus rubicundus</name>
    <dbReference type="NCBI Taxonomy" id="2996466"/>
    <lineage>
        <taxon>Archaea</taxon>
        <taxon>Methanobacteriati</taxon>
        <taxon>Methanobacteriota</taxon>
        <taxon>Stenosarchaea group</taxon>
        <taxon>Halobacteria</taxon>
        <taxon>Halobacteriales</taxon>
        <taxon>Haloferacaceae</taxon>
        <taxon>Halobellus</taxon>
    </lineage>
</organism>
<feature type="region of interest" description="Disordered" evidence="1">
    <location>
        <begin position="44"/>
        <end position="68"/>
    </location>
</feature>
<dbReference type="Pfam" id="PF24001">
    <property type="entry name" value="DUF7317"/>
    <property type="match status" value="1"/>
</dbReference>
<proteinExistence type="predicted"/>